<evidence type="ECO:0000256" key="3">
    <source>
        <dbReference type="ARBA" id="ARBA00022737"/>
    </source>
</evidence>
<dbReference type="Pfam" id="PF08154">
    <property type="entry name" value="NLE"/>
    <property type="match status" value="1"/>
</dbReference>
<feature type="domain" description="NLE" evidence="7">
    <location>
        <begin position="31"/>
        <end position="81"/>
    </location>
</feature>
<feature type="region of interest" description="Disordered" evidence="6">
    <location>
        <begin position="1"/>
        <end position="28"/>
    </location>
</feature>
<evidence type="ECO:0000256" key="2">
    <source>
        <dbReference type="ARBA" id="ARBA00022574"/>
    </source>
</evidence>
<keyword evidence="2 5" id="KW-0853">WD repeat</keyword>
<sequence>MATLLPPPKRQKIYHGVPEPEKEASEPTPSIVVQFVSEDDGRHLAPAVNIPANVSREGLEALVNRLSEQDEEPVPFSFHVKLPEDKNAPAGAPTQVVISKSIEADVLGHPTGDFTTEDVIVVHCSPQSVFRVRPATRCSSTLSGHSSPILCASFSPTGNLLATGSGDTNARLWDLNTETPSHVLSGHKGWVLCVEWEAMERKLATGGHDGQVRLWDPKTGKAIGEALRGHTKHIMSLAWEPIHLNPSSPRLASSSKDGTVRVWSTLTRRSEYTLGGHSASVNVVKWGGAGGKRGVLYTASSDRTVRIWDAETGRPLHTLKEHAHWVTTLTLNTDFVLRTGPFDHIGKKPVSDEEAQKLAQARYDKLLSTTPELLISGSDDHTLFLWSLFPSTSPASSDTTTKPSSTKPIARLTGHQRQISHVVFSPDGKWVASAAWDNSVRIWEGRTGKFVATLRGHVGAVYRLAWSADGRMLISASKDSTLKIWDLKTYKIKVDLPGHTDEVYCVDFVADKVVSGGRDRTVKIWKN</sequence>
<evidence type="ECO:0000256" key="6">
    <source>
        <dbReference type="SAM" id="MobiDB-lite"/>
    </source>
</evidence>
<evidence type="ECO:0000256" key="5">
    <source>
        <dbReference type="PROSITE-ProRule" id="PRU00221"/>
    </source>
</evidence>
<dbReference type="InterPro" id="IPR036322">
    <property type="entry name" value="WD40_repeat_dom_sf"/>
</dbReference>
<feature type="repeat" description="WD" evidence="5">
    <location>
        <begin position="496"/>
        <end position="527"/>
    </location>
</feature>
<dbReference type="AlphaFoldDB" id="A0A0C3BSY8"/>
<dbReference type="STRING" id="686832.A0A0C3BSY8"/>
<feature type="repeat" description="WD" evidence="5">
    <location>
        <begin position="227"/>
        <end position="273"/>
    </location>
</feature>
<evidence type="ECO:0000313" key="8">
    <source>
        <dbReference type="EMBL" id="KIM35174.1"/>
    </source>
</evidence>
<dbReference type="Gene3D" id="2.130.10.10">
    <property type="entry name" value="YVTN repeat-like/Quinoprotein amine dehydrogenase"/>
    <property type="match status" value="1"/>
</dbReference>
<dbReference type="PROSITE" id="PS50294">
    <property type="entry name" value="WD_REPEATS_REGION"/>
    <property type="match status" value="7"/>
</dbReference>
<dbReference type="OrthoDB" id="10267436at2759"/>
<evidence type="ECO:0000256" key="4">
    <source>
        <dbReference type="ARBA" id="ARBA00023242"/>
    </source>
</evidence>
<dbReference type="EMBL" id="KN831828">
    <property type="protein sequence ID" value="KIM35174.1"/>
    <property type="molecule type" value="Genomic_DNA"/>
</dbReference>
<dbReference type="Proteomes" id="UP000053424">
    <property type="component" value="Unassembled WGS sequence"/>
</dbReference>
<proteinExistence type="predicted"/>
<keyword evidence="4" id="KW-0539">Nucleus</keyword>
<organism evidence="8 9">
    <name type="scientific">Hebeloma cylindrosporum</name>
    <dbReference type="NCBI Taxonomy" id="76867"/>
    <lineage>
        <taxon>Eukaryota</taxon>
        <taxon>Fungi</taxon>
        <taxon>Dikarya</taxon>
        <taxon>Basidiomycota</taxon>
        <taxon>Agaricomycotina</taxon>
        <taxon>Agaricomycetes</taxon>
        <taxon>Agaricomycetidae</taxon>
        <taxon>Agaricales</taxon>
        <taxon>Agaricineae</taxon>
        <taxon>Hymenogastraceae</taxon>
        <taxon>Hebeloma</taxon>
    </lineage>
</organism>
<keyword evidence="3" id="KW-0677">Repeat</keyword>
<gene>
    <name evidence="8" type="ORF">M413DRAFT_368809</name>
</gene>
<dbReference type="SMART" id="SM00320">
    <property type="entry name" value="WD40"/>
    <property type="match status" value="8"/>
</dbReference>
<protein>
    <recommendedName>
        <fullName evidence="7">NLE domain-containing protein</fullName>
    </recommendedName>
</protein>
<dbReference type="SUPFAM" id="SSF50978">
    <property type="entry name" value="WD40 repeat-like"/>
    <property type="match status" value="1"/>
</dbReference>
<dbReference type="PRINTS" id="PR00320">
    <property type="entry name" value="GPROTEINBRPT"/>
</dbReference>
<dbReference type="PANTHER" id="PTHR19848">
    <property type="entry name" value="WD40 REPEAT PROTEIN"/>
    <property type="match status" value="1"/>
</dbReference>
<evidence type="ECO:0000259" key="7">
    <source>
        <dbReference type="Pfam" id="PF08154"/>
    </source>
</evidence>
<dbReference type="InterPro" id="IPR015943">
    <property type="entry name" value="WD40/YVTN_repeat-like_dom_sf"/>
</dbReference>
<dbReference type="InterPro" id="IPR019775">
    <property type="entry name" value="WD40_repeat_CS"/>
</dbReference>
<feature type="repeat" description="WD" evidence="5">
    <location>
        <begin position="184"/>
        <end position="225"/>
    </location>
</feature>
<dbReference type="PROSITE" id="PS50082">
    <property type="entry name" value="WD_REPEATS_2"/>
    <property type="match status" value="7"/>
</dbReference>
<dbReference type="InterPro" id="IPR020472">
    <property type="entry name" value="WD40_PAC1"/>
</dbReference>
<dbReference type="Pfam" id="PF00400">
    <property type="entry name" value="WD40"/>
    <property type="match status" value="7"/>
</dbReference>
<comment type="subcellular location">
    <subcellularLocation>
        <location evidence="1">Nucleus</location>
        <location evidence="1">Nucleolus</location>
    </subcellularLocation>
</comment>
<dbReference type="PANTHER" id="PTHR19848:SF0">
    <property type="entry name" value="NOTCHLESS PROTEIN HOMOLOG 1"/>
    <property type="match status" value="1"/>
</dbReference>
<feature type="repeat" description="WD" evidence="5">
    <location>
        <begin position="274"/>
        <end position="318"/>
    </location>
</feature>
<evidence type="ECO:0000256" key="1">
    <source>
        <dbReference type="ARBA" id="ARBA00004604"/>
    </source>
</evidence>
<keyword evidence="9" id="KW-1185">Reference proteome</keyword>
<feature type="repeat" description="WD" evidence="5">
    <location>
        <begin position="142"/>
        <end position="183"/>
    </location>
</feature>
<feature type="repeat" description="WD" evidence="5">
    <location>
        <begin position="412"/>
        <end position="453"/>
    </location>
</feature>
<dbReference type="GO" id="GO:0000027">
    <property type="term" value="P:ribosomal large subunit assembly"/>
    <property type="evidence" value="ECO:0007669"/>
    <property type="project" value="TreeGrafter"/>
</dbReference>
<dbReference type="CDD" id="cd00200">
    <property type="entry name" value="WD40"/>
    <property type="match status" value="1"/>
</dbReference>
<reference evidence="9" key="2">
    <citation type="submission" date="2015-01" db="EMBL/GenBank/DDBJ databases">
        <title>Evolutionary Origins and Diversification of the Mycorrhizal Mutualists.</title>
        <authorList>
            <consortium name="DOE Joint Genome Institute"/>
            <consortium name="Mycorrhizal Genomics Consortium"/>
            <person name="Kohler A."/>
            <person name="Kuo A."/>
            <person name="Nagy L.G."/>
            <person name="Floudas D."/>
            <person name="Copeland A."/>
            <person name="Barry K.W."/>
            <person name="Cichocki N."/>
            <person name="Veneault-Fourrey C."/>
            <person name="LaButti K."/>
            <person name="Lindquist E.A."/>
            <person name="Lipzen A."/>
            <person name="Lundell T."/>
            <person name="Morin E."/>
            <person name="Murat C."/>
            <person name="Riley R."/>
            <person name="Ohm R."/>
            <person name="Sun H."/>
            <person name="Tunlid A."/>
            <person name="Henrissat B."/>
            <person name="Grigoriev I.V."/>
            <person name="Hibbett D.S."/>
            <person name="Martin F."/>
        </authorList>
    </citation>
    <scope>NUCLEOTIDE SEQUENCE [LARGE SCALE GENOMIC DNA]</scope>
    <source>
        <strain evidence="9">h7</strain>
    </source>
</reference>
<dbReference type="GO" id="GO:0005730">
    <property type="term" value="C:nucleolus"/>
    <property type="evidence" value="ECO:0007669"/>
    <property type="project" value="UniProtKB-SubCell"/>
</dbReference>
<dbReference type="FunFam" id="2.130.10.10:FF:000464">
    <property type="entry name" value="Ribosome assembly protein 4"/>
    <property type="match status" value="1"/>
</dbReference>
<dbReference type="PROSITE" id="PS00678">
    <property type="entry name" value="WD_REPEATS_1"/>
    <property type="match status" value="3"/>
</dbReference>
<feature type="repeat" description="WD" evidence="5">
    <location>
        <begin position="454"/>
        <end position="489"/>
    </location>
</feature>
<dbReference type="HOGENOM" id="CLU_000288_57_16_1"/>
<evidence type="ECO:0000313" key="9">
    <source>
        <dbReference type="Proteomes" id="UP000053424"/>
    </source>
</evidence>
<dbReference type="InterPro" id="IPR001680">
    <property type="entry name" value="WD40_rpt"/>
</dbReference>
<name>A0A0C3BSY8_HEBCY</name>
<reference evidence="8 9" key="1">
    <citation type="submission" date="2014-04" db="EMBL/GenBank/DDBJ databases">
        <authorList>
            <consortium name="DOE Joint Genome Institute"/>
            <person name="Kuo A."/>
            <person name="Gay G."/>
            <person name="Dore J."/>
            <person name="Kohler A."/>
            <person name="Nagy L.G."/>
            <person name="Floudas D."/>
            <person name="Copeland A."/>
            <person name="Barry K.W."/>
            <person name="Cichocki N."/>
            <person name="Veneault-Fourrey C."/>
            <person name="LaButti K."/>
            <person name="Lindquist E.A."/>
            <person name="Lipzen A."/>
            <person name="Lundell T."/>
            <person name="Morin E."/>
            <person name="Murat C."/>
            <person name="Sun H."/>
            <person name="Tunlid A."/>
            <person name="Henrissat B."/>
            <person name="Grigoriev I.V."/>
            <person name="Hibbett D.S."/>
            <person name="Martin F."/>
            <person name="Nordberg H.P."/>
            <person name="Cantor M.N."/>
            <person name="Hua S.X."/>
        </authorList>
    </citation>
    <scope>NUCLEOTIDE SEQUENCE [LARGE SCALE GENOMIC DNA]</scope>
    <source>
        <strain evidence="9">h7</strain>
    </source>
</reference>
<accession>A0A0C3BSY8</accession>
<dbReference type="InterPro" id="IPR012972">
    <property type="entry name" value="NLE"/>
</dbReference>